<keyword evidence="2" id="KW-1185">Reference proteome</keyword>
<dbReference type="InterPro" id="IPR029063">
    <property type="entry name" value="SAM-dependent_MTases_sf"/>
</dbReference>
<reference evidence="1 2" key="1">
    <citation type="submission" date="2023-11" db="EMBL/GenBank/DDBJ databases">
        <title>Bacillus jintuensis, isolated from a mudflat on the Beibu Gulf coast.</title>
        <authorList>
            <person name="Li M."/>
        </authorList>
    </citation>
    <scope>NUCLEOTIDE SEQUENCE [LARGE SCALE GENOMIC DNA]</scope>
    <source>
        <strain evidence="1 2">31A1R</strain>
        <plasmid evidence="1">unnamed</plasmid>
    </source>
</reference>
<gene>
    <name evidence="1" type="ORF">SM124_04260</name>
</gene>
<dbReference type="RefSeq" id="WP_322445497.1">
    <property type="nucleotide sequence ID" value="NZ_JAXOFX010000002.1"/>
</dbReference>
<dbReference type="Proteomes" id="UP001290455">
    <property type="component" value="Unassembled WGS sequence"/>
</dbReference>
<protein>
    <submittedName>
        <fullName evidence="1">tRNA (Adenine(22)-N(1))-methyltransferase TrmK</fullName>
    </submittedName>
</protein>
<sequence length="236" mass="26279">MNSEKLSNRLATVVKYIPKGFKIADIGSDHAYLPCHVVAQGLVPFAIAGEVVEGPFQSAKKQVALEGLTEKISVRMGSGLEVISPNEVDCITIAGMGGALIASILDEGKDKLGSVQRLILQPNLSAKSIRTWLIDHHWELVGEEILEEDDKIYEVLIAEKGDPLAPYSNETLESDLLFGPFLKKQKSETFTKKWLNEKKNWERILQQIETASNQGENNPKREELLNKIKMVEEVLN</sequence>
<evidence type="ECO:0000313" key="1">
    <source>
        <dbReference type="EMBL" id="MDZ5470961.1"/>
    </source>
</evidence>
<dbReference type="PIRSF" id="PIRSF018637">
    <property type="entry name" value="TrmK"/>
    <property type="match status" value="1"/>
</dbReference>
<dbReference type="Gene3D" id="1.10.287.1890">
    <property type="match status" value="1"/>
</dbReference>
<geneLocation type="plasmid" evidence="1">
    <name>unnamed</name>
</geneLocation>
<proteinExistence type="predicted"/>
<dbReference type="PANTHER" id="PTHR38451:SF1">
    <property type="entry name" value="TRNA (ADENINE(22)-N(1))-METHYLTRANSFERASE"/>
    <property type="match status" value="1"/>
</dbReference>
<dbReference type="EMBL" id="JAXOFX010000002">
    <property type="protein sequence ID" value="MDZ5470961.1"/>
    <property type="molecule type" value="Genomic_DNA"/>
</dbReference>
<accession>A0ABU5IUY5</accession>
<dbReference type="SUPFAM" id="SSF53335">
    <property type="entry name" value="S-adenosyl-L-methionine-dependent methyltransferases"/>
    <property type="match status" value="1"/>
</dbReference>
<keyword evidence="1" id="KW-0614">Plasmid</keyword>
<dbReference type="InterPro" id="IPR006901">
    <property type="entry name" value="TrmK"/>
</dbReference>
<name>A0ABU5IUY5_9BACI</name>
<organism evidence="1 2">
    <name type="scientific">Robertmurraya mangrovi</name>
    <dbReference type="NCBI Taxonomy" id="3098077"/>
    <lineage>
        <taxon>Bacteria</taxon>
        <taxon>Bacillati</taxon>
        <taxon>Bacillota</taxon>
        <taxon>Bacilli</taxon>
        <taxon>Bacillales</taxon>
        <taxon>Bacillaceae</taxon>
        <taxon>Robertmurraya</taxon>
    </lineage>
</organism>
<comment type="caution">
    <text evidence="1">The sequence shown here is derived from an EMBL/GenBank/DDBJ whole genome shotgun (WGS) entry which is preliminary data.</text>
</comment>
<evidence type="ECO:0000313" key="2">
    <source>
        <dbReference type="Proteomes" id="UP001290455"/>
    </source>
</evidence>
<dbReference type="Gene3D" id="3.40.50.150">
    <property type="entry name" value="Vaccinia Virus protein VP39"/>
    <property type="match status" value="1"/>
</dbReference>
<dbReference type="PANTHER" id="PTHR38451">
    <property type="entry name" value="TRNA (ADENINE(22)-N(1))-METHYLTRANSFERASE"/>
    <property type="match status" value="1"/>
</dbReference>
<dbReference type="Pfam" id="PF04816">
    <property type="entry name" value="TrmK"/>
    <property type="match status" value="1"/>
</dbReference>